<proteinExistence type="predicted"/>
<protein>
    <submittedName>
        <fullName evidence="3">Uncharacterized protein</fullName>
    </submittedName>
</protein>
<name>A0A4Q2USQ2_9BACT</name>
<feature type="coiled-coil region" evidence="1">
    <location>
        <begin position="167"/>
        <end position="225"/>
    </location>
</feature>
<keyword evidence="2" id="KW-0472">Membrane</keyword>
<feature type="transmembrane region" description="Helical" evidence="2">
    <location>
        <begin position="108"/>
        <end position="126"/>
    </location>
</feature>
<keyword evidence="2" id="KW-1133">Transmembrane helix</keyword>
<keyword evidence="1" id="KW-0175">Coiled coil</keyword>
<comment type="caution">
    <text evidence="3">The sequence shown here is derived from an EMBL/GenBank/DDBJ whole genome shotgun (WGS) entry which is preliminary data.</text>
</comment>
<reference evidence="3 4" key="1">
    <citation type="submission" date="2019-01" db="EMBL/GenBank/DDBJ databases">
        <title>Spirosoma flava sp. nov., a propanil-degrading bacterium isolated from herbicide-contaminated soil.</title>
        <authorList>
            <person name="Zhang L."/>
            <person name="Jiang J.-D."/>
        </authorList>
    </citation>
    <scope>NUCLEOTIDE SEQUENCE [LARGE SCALE GENOMIC DNA]</scope>
    <source>
        <strain evidence="3 4">TY50</strain>
    </source>
</reference>
<dbReference type="Proteomes" id="UP000290407">
    <property type="component" value="Unassembled WGS sequence"/>
</dbReference>
<evidence type="ECO:0000313" key="3">
    <source>
        <dbReference type="EMBL" id="RYC70760.1"/>
    </source>
</evidence>
<evidence type="ECO:0000313" key="4">
    <source>
        <dbReference type="Proteomes" id="UP000290407"/>
    </source>
</evidence>
<feature type="transmembrane region" description="Helical" evidence="2">
    <location>
        <begin position="7"/>
        <end position="26"/>
    </location>
</feature>
<dbReference type="AlphaFoldDB" id="A0A4Q2USQ2"/>
<feature type="transmembrane region" description="Helical" evidence="2">
    <location>
        <begin position="38"/>
        <end position="58"/>
    </location>
</feature>
<dbReference type="EMBL" id="SBLB01000001">
    <property type="protein sequence ID" value="RYC70760.1"/>
    <property type="molecule type" value="Genomic_DNA"/>
</dbReference>
<organism evidence="3 4">
    <name type="scientific">Spirosoma sordidisoli</name>
    <dbReference type="NCBI Taxonomy" id="2502893"/>
    <lineage>
        <taxon>Bacteria</taxon>
        <taxon>Pseudomonadati</taxon>
        <taxon>Bacteroidota</taxon>
        <taxon>Cytophagia</taxon>
        <taxon>Cytophagales</taxon>
        <taxon>Cytophagaceae</taxon>
        <taxon>Spirosoma</taxon>
    </lineage>
</organism>
<evidence type="ECO:0000256" key="2">
    <source>
        <dbReference type="SAM" id="Phobius"/>
    </source>
</evidence>
<keyword evidence="2" id="KW-0812">Transmembrane</keyword>
<evidence type="ECO:0000256" key="1">
    <source>
        <dbReference type="SAM" id="Coils"/>
    </source>
</evidence>
<gene>
    <name evidence="3" type="ORF">EQG79_00985</name>
</gene>
<accession>A0A4Q2USQ2</accession>
<keyword evidence="4" id="KW-1185">Reference proteome</keyword>
<sequence>MIFTTLAWFFFRIAAVLAIVAAYFVLFDNAVHEQADAILIAGSFCLVTSQVLLLINSWQERRQKGLKTINPNVMSEPAGWQNRWVSYPKPPPLHSEQISSKSRLTPELRFFIAITGIVASFVALKTGFISDLTFYIVCFLALLLQQLLKPKYVANLYSKGGVVPSVSDELAAENQKLTERISVLESTIESRNSTIQTQRDSIDTLHQLQSAHNEQLNRKDELFNQAMAIDKTNRQTIDKYRELTDESLRHIQTQSAMIVDLRAQLEQYQARSGS</sequence>
<dbReference type="RefSeq" id="WP_129599129.1">
    <property type="nucleotide sequence ID" value="NZ_SBLB01000001.1"/>
</dbReference>